<sequence>MRYTPVMAAVPDSQPNDRRAVDNRRGIVTLITGWLILAIAAMTFILPLGDPRHAGTMLGLLLVAAGGLEIVAGSQRNAARLPSMAAGVLTAVVGVLFLTGEWRGYIPAVNVVLIWLVLHSMLLLLATLRGGTSSVRKWTGIAAATDFLLGALLLIGVSISSLVYNLFGPTEYLVASFAWILALSFVATGTMLLEVANCEREGAA</sequence>
<feature type="transmembrane region" description="Helical" evidence="1">
    <location>
        <begin position="79"/>
        <end position="99"/>
    </location>
</feature>
<keyword evidence="1" id="KW-1133">Transmembrane helix</keyword>
<feature type="transmembrane region" description="Helical" evidence="1">
    <location>
        <begin position="54"/>
        <end position="72"/>
    </location>
</feature>
<dbReference type="EMBL" id="JAPDOB010000002">
    <property type="protein sequence ID" value="MCW3798256.1"/>
    <property type="molecule type" value="Genomic_DNA"/>
</dbReference>
<feature type="transmembrane region" description="Helical" evidence="1">
    <location>
        <begin position="147"/>
        <end position="167"/>
    </location>
</feature>
<evidence type="ECO:0000313" key="2">
    <source>
        <dbReference type="EMBL" id="MCW3798256.1"/>
    </source>
</evidence>
<proteinExistence type="predicted"/>
<keyword evidence="3" id="KW-1185">Reference proteome</keyword>
<keyword evidence="1" id="KW-0472">Membrane</keyword>
<comment type="caution">
    <text evidence="2">The sequence shown here is derived from an EMBL/GenBank/DDBJ whole genome shotgun (WGS) entry which is preliminary data.</text>
</comment>
<protein>
    <recommendedName>
        <fullName evidence="4">HdeD family acid-resistance protein</fullName>
    </recommendedName>
</protein>
<evidence type="ECO:0008006" key="4">
    <source>
        <dbReference type="Google" id="ProtNLM"/>
    </source>
</evidence>
<gene>
    <name evidence="2" type="ORF">OMW55_10630</name>
</gene>
<keyword evidence="1" id="KW-0812">Transmembrane</keyword>
<evidence type="ECO:0000313" key="3">
    <source>
        <dbReference type="Proteomes" id="UP001526246"/>
    </source>
</evidence>
<dbReference type="RefSeq" id="WP_264883011.1">
    <property type="nucleotide sequence ID" value="NZ_JAPDOB010000002.1"/>
</dbReference>
<feature type="transmembrane region" description="Helical" evidence="1">
    <location>
        <begin position="105"/>
        <end position="126"/>
    </location>
</feature>
<feature type="transmembrane region" description="Helical" evidence="1">
    <location>
        <begin position="173"/>
        <end position="193"/>
    </location>
</feature>
<feature type="transmembrane region" description="Helical" evidence="1">
    <location>
        <begin position="27"/>
        <end position="48"/>
    </location>
</feature>
<organism evidence="2 3">
    <name type="scientific">Sphingomonas arvum</name>
    <dbReference type="NCBI Taxonomy" id="2992113"/>
    <lineage>
        <taxon>Bacteria</taxon>
        <taxon>Pseudomonadati</taxon>
        <taxon>Pseudomonadota</taxon>
        <taxon>Alphaproteobacteria</taxon>
        <taxon>Sphingomonadales</taxon>
        <taxon>Sphingomonadaceae</taxon>
        <taxon>Sphingomonas</taxon>
    </lineage>
</organism>
<reference evidence="2 3" key="1">
    <citation type="submission" date="2022-10" db="EMBL/GenBank/DDBJ databases">
        <title>Sphingomonas sp.</title>
        <authorList>
            <person name="Jin C."/>
        </authorList>
    </citation>
    <scope>NUCLEOTIDE SEQUENCE [LARGE SCALE GENOMIC DNA]</scope>
    <source>
        <strain evidence="2 3">BN140010</strain>
    </source>
</reference>
<dbReference type="Proteomes" id="UP001526246">
    <property type="component" value="Unassembled WGS sequence"/>
</dbReference>
<evidence type="ECO:0000256" key="1">
    <source>
        <dbReference type="SAM" id="Phobius"/>
    </source>
</evidence>
<name>A0ABT3JGZ1_9SPHN</name>
<accession>A0ABT3JGZ1</accession>